<gene>
    <name evidence="2" type="ORF">BCV71DRAFT_171593</name>
</gene>
<dbReference type="AlphaFoldDB" id="A0A1X0SEG0"/>
<proteinExistence type="predicted"/>
<organism evidence="2 3">
    <name type="scientific">Rhizopus microsporus</name>
    <dbReference type="NCBI Taxonomy" id="58291"/>
    <lineage>
        <taxon>Eukaryota</taxon>
        <taxon>Fungi</taxon>
        <taxon>Fungi incertae sedis</taxon>
        <taxon>Mucoromycota</taxon>
        <taxon>Mucoromycotina</taxon>
        <taxon>Mucoromycetes</taxon>
        <taxon>Mucorales</taxon>
        <taxon>Mucorineae</taxon>
        <taxon>Rhizopodaceae</taxon>
        <taxon>Rhizopus</taxon>
    </lineage>
</organism>
<feature type="compositionally biased region" description="Low complexity" evidence="1">
    <location>
        <begin position="132"/>
        <end position="143"/>
    </location>
</feature>
<name>A0A1X0SEG0_RHIZD</name>
<dbReference type="OMA" id="HTLREDY"/>
<evidence type="ECO:0000313" key="3">
    <source>
        <dbReference type="Proteomes" id="UP000242381"/>
    </source>
</evidence>
<reference evidence="2 3" key="1">
    <citation type="journal article" date="2016" name="Proc. Natl. Acad. Sci. U.S.A.">
        <title>Lipid metabolic changes in an early divergent fungus govern the establishment of a mutualistic symbiosis with endobacteria.</title>
        <authorList>
            <person name="Lastovetsky O.A."/>
            <person name="Gaspar M.L."/>
            <person name="Mondo S.J."/>
            <person name="LaButti K.M."/>
            <person name="Sandor L."/>
            <person name="Grigoriev I.V."/>
            <person name="Henry S.A."/>
            <person name="Pawlowska T.E."/>
        </authorList>
    </citation>
    <scope>NUCLEOTIDE SEQUENCE [LARGE SCALE GENOMIC DNA]</scope>
    <source>
        <strain evidence="2 3">ATCC 11559</strain>
    </source>
</reference>
<feature type="compositionally biased region" description="Polar residues" evidence="1">
    <location>
        <begin position="155"/>
        <end position="168"/>
    </location>
</feature>
<protein>
    <submittedName>
        <fullName evidence="2">Uncharacterized protein</fullName>
    </submittedName>
</protein>
<evidence type="ECO:0000313" key="2">
    <source>
        <dbReference type="EMBL" id="ORE22633.1"/>
    </source>
</evidence>
<dbReference type="EMBL" id="KV921265">
    <property type="protein sequence ID" value="ORE22633.1"/>
    <property type="molecule type" value="Genomic_DNA"/>
</dbReference>
<accession>A0A1X0SEG0</accession>
<dbReference type="Proteomes" id="UP000242381">
    <property type="component" value="Unassembled WGS sequence"/>
</dbReference>
<feature type="region of interest" description="Disordered" evidence="1">
    <location>
        <begin position="132"/>
        <end position="168"/>
    </location>
</feature>
<sequence>MYSPRRNPVIRTPERNTISPSPLRALTPFVDAIKSAQTKATKDFESFYGSLMSKLTPKTSTSRIIKKTPETTERTKSFLKQKKIEQEYNRTSLTPLFERHTLREDYPSLNPFYEETESEITDDQTELDNNSIMNNNNNKKSVNYYSPDTKKLDTSRSVNKTNTTPNTNDLLHEISTAKLKSAEIIR</sequence>
<evidence type="ECO:0000256" key="1">
    <source>
        <dbReference type="SAM" id="MobiDB-lite"/>
    </source>
</evidence>
<dbReference type="VEuPathDB" id="FungiDB:BCV72DRAFT_202581"/>